<keyword evidence="4" id="KW-0346">Stress response</keyword>
<feature type="domain" description="DUF4377" evidence="3">
    <location>
        <begin position="208"/>
        <end position="281"/>
    </location>
</feature>
<dbReference type="Pfam" id="PF14302">
    <property type="entry name" value="DUF4377"/>
    <property type="match status" value="1"/>
</dbReference>
<dbReference type="InterPro" id="IPR005184">
    <property type="entry name" value="DUF306_Meta_HslJ"/>
</dbReference>
<comment type="caution">
    <text evidence="4">The sequence shown here is derived from an EMBL/GenBank/DDBJ whole genome shotgun (WGS) entry which is preliminary data.</text>
</comment>
<reference evidence="4 5" key="1">
    <citation type="submission" date="2018-05" db="EMBL/GenBank/DDBJ databases">
        <title>Genomic Encyclopedia of Type Strains, Phase IV (KMG-V): Genome sequencing to study the core and pangenomes of soil and plant-associated prokaryotes.</title>
        <authorList>
            <person name="Whitman W."/>
        </authorList>
    </citation>
    <scope>NUCLEOTIDE SEQUENCE [LARGE SCALE GENOMIC DNA]</scope>
    <source>
        <strain evidence="4 5">SLV-132</strain>
    </source>
</reference>
<feature type="domain" description="DUF306" evidence="2">
    <location>
        <begin position="64"/>
        <end position="184"/>
    </location>
</feature>
<feature type="signal peptide" evidence="1">
    <location>
        <begin position="1"/>
        <end position="46"/>
    </location>
</feature>
<dbReference type="EMBL" id="QGGT01000001">
    <property type="protein sequence ID" value="PWK38285.1"/>
    <property type="molecule type" value="Genomic_DNA"/>
</dbReference>
<proteinExistence type="predicted"/>
<dbReference type="PANTHER" id="PTHR35535">
    <property type="entry name" value="HEAT SHOCK PROTEIN HSLJ"/>
    <property type="match status" value="1"/>
</dbReference>
<dbReference type="InterPro" id="IPR053147">
    <property type="entry name" value="Hsp_HslJ-like"/>
</dbReference>
<dbReference type="Gene3D" id="2.40.128.270">
    <property type="match status" value="1"/>
</dbReference>
<gene>
    <name evidence="4" type="ORF">C7419_1012180</name>
</gene>
<dbReference type="InterPro" id="IPR038670">
    <property type="entry name" value="HslJ-like_sf"/>
</dbReference>
<evidence type="ECO:0000259" key="3">
    <source>
        <dbReference type="Pfam" id="PF14302"/>
    </source>
</evidence>
<dbReference type="PANTHER" id="PTHR35535:SF1">
    <property type="entry name" value="HEAT SHOCK PROTEIN HSLJ"/>
    <property type="match status" value="1"/>
</dbReference>
<protein>
    <submittedName>
        <fullName evidence="4">Heat shock protein HslJ</fullName>
    </submittedName>
</protein>
<keyword evidence="1" id="KW-0732">Signal</keyword>
<name>A0A316F285_9BURK</name>
<feature type="chain" id="PRO_5016410652" evidence="1">
    <location>
        <begin position="47"/>
        <end position="286"/>
    </location>
</feature>
<sequence length="286" mass="31173">MQKFQRSSPRLPARFPARFSAMLASAAIAPLAAVAFLSACTTTTTADTPGAGASLSQTQSDGPQRWELVRWQQADGGLRELPRGDSGQPVIFEFNSGIDAAQGTVSGNSGCNRFTGSYGKTSTGIRFDKIAGTRMACPGDRMAFESALLRAMQSPLTTVASQPSAAPQGRQIIWKTADGDLLQFAEREGVGRRGAKIDAASGTEKIVYIDSQRVECTGVGRMQCYRWRETEDAPWKLWYGPIEGLDFEQGVAYKLRVREYQVPNPPADASSIRWQLLKVEERRRGG</sequence>
<dbReference type="Proteomes" id="UP000245754">
    <property type="component" value="Unassembled WGS sequence"/>
</dbReference>
<dbReference type="Pfam" id="PF03724">
    <property type="entry name" value="META"/>
    <property type="match status" value="1"/>
</dbReference>
<dbReference type="AlphaFoldDB" id="A0A316F285"/>
<evidence type="ECO:0000313" key="5">
    <source>
        <dbReference type="Proteomes" id="UP000245754"/>
    </source>
</evidence>
<keyword evidence="5" id="KW-1185">Reference proteome</keyword>
<evidence type="ECO:0000313" key="4">
    <source>
        <dbReference type="EMBL" id="PWK38285.1"/>
    </source>
</evidence>
<accession>A0A316F285</accession>
<organism evidence="4 5">
    <name type="scientific">Cupriavidus plantarum</name>
    <dbReference type="NCBI Taxonomy" id="942865"/>
    <lineage>
        <taxon>Bacteria</taxon>
        <taxon>Pseudomonadati</taxon>
        <taxon>Pseudomonadota</taxon>
        <taxon>Betaproteobacteria</taxon>
        <taxon>Burkholderiales</taxon>
        <taxon>Burkholderiaceae</taxon>
        <taxon>Cupriavidus</taxon>
    </lineage>
</organism>
<dbReference type="InterPro" id="IPR025485">
    <property type="entry name" value="DUF4377"/>
</dbReference>
<evidence type="ECO:0000256" key="1">
    <source>
        <dbReference type="SAM" id="SignalP"/>
    </source>
</evidence>
<evidence type="ECO:0000259" key="2">
    <source>
        <dbReference type="Pfam" id="PF03724"/>
    </source>
</evidence>